<dbReference type="SUPFAM" id="SSF51735">
    <property type="entry name" value="NAD(P)-binding Rossmann-fold domains"/>
    <property type="match status" value="1"/>
</dbReference>
<proteinExistence type="inferred from homology"/>
<dbReference type="STRING" id="1121421.SAMN02745123_00664"/>
<dbReference type="Proteomes" id="UP000183997">
    <property type="component" value="Unassembled WGS sequence"/>
</dbReference>
<dbReference type="Pfam" id="PF08338">
    <property type="entry name" value="DUF1731"/>
    <property type="match status" value="1"/>
</dbReference>
<dbReference type="PANTHER" id="PTHR11092">
    <property type="entry name" value="SUGAR NUCLEOTIDE EPIMERASE RELATED"/>
    <property type="match status" value="1"/>
</dbReference>
<dbReference type="NCBIfam" id="TIGR01777">
    <property type="entry name" value="yfcH"/>
    <property type="match status" value="1"/>
</dbReference>
<evidence type="ECO:0000256" key="1">
    <source>
        <dbReference type="ARBA" id="ARBA00009353"/>
    </source>
</evidence>
<feature type="domain" description="DUF1731" evidence="3">
    <location>
        <begin position="252"/>
        <end position="297"/>
    </location>
</feature>
<gene>
    <name evidence="4" type="ORF">SAMN02745123_00664</name>
</gene>
<accession>A0A1M6PM20</accession>
<dbReference type="CDD" id="cd05242">
    <property type="entry name" value="SDR_a8"/>
    <property type="match status" value="1"/>
</dbReference>
<dbReference type="InterPro" id="IPR013549">
    <property type="entry name" value="DUF1731"/>
</dbReference>
<name>A0A1M6PM20_9FIRM</name>
<evidence type="ECO:0000313" key="4">
    <source>
        <dbReference type="EMBL" id="SHK08961.1"/>
    </source>
</evidence>
<evidence type="ECO:0000259" key="2">
    <source>
        <dbReference type="Pfam" id="PF01370"/>
    </source>
</evidence>
<evidence type="ECO:0000259" key="3">
    <source>
        <dbReference type="Pfam" id="PF08338"/>
    </source>
</evidence>
<keyword evidence="5" id="KW-1185">Reference proteome</keyword>
<dbReference type="EMBL" id="FRAR01000006">
    <property type="protein sequence ID" value="SHK08961.1"/>
    <property type="molecule type" value="Genomic_DNA"/>
</dbReference>
<dbReference type="AlphaFoldDB" id="A0A1M6PM20"/>
<dbReference type="RefSeq" id="WP_072910893.1">
    <property type="nucleotide sequence ID" value="NZ_FRAR01000006.1"/>
</dbReference>
<feature type="domain" description="NAD-dependent epimerase/dehydratase" evidence="2">
    <location>
        <begin position="3"/>
        <end position="225"/>
    </location>
</feature>
<dbReference type="PANTHER" id="PTHR11092:SF0">
    <property type="entry name" value="EPIMERASE FAMILY PROTEIN SDR39U1"/>
    <property type="match status" value="1"/>
</dbReference>
<dbReference type="InterPro" id="IPR036291">
    <property type="entry name" value="NAD(P)-bd_dom_sf"/>
</dbReference>
<dbReference type="Pfam" id="PF01370">
    <property type="entry name" value="Epimerase"/>
    <property type="match status" value="1"/>
</dbReference>
<evidence type="ECO:0008006" key="6">
    <source>
        <dbReference type="Google" id="ProtNLM"/>
    </source>
</evidence>
<evidence type="ECO:0000313" key="5">
    <source>
        <dbReference type="Proteomes" id="UP000183997"/>
    </source>
</evidence>
<comment type="similarity">
    <text evidence="1">Belongs to the NAD(P)-dependent epimerase/dehydratase family. SDR39U1 subfamily.</text>
</comment>
<dbReference type="OrthoDB" id="9801773at2"/>
<reference evidence="5" key="1">
    <citation type="submission" date="2016-11" db="EMBL/GenBank/DDBJ databases">
        <authorList>
            <person name="Varghese N."/>
            <person name="Submissions S."/>
        </authorList>
    </citation>
    <scope>NUCLEOTIDE SEQUENCE [LARGE SCALE GENOMIC DNA]</scope>
    <source>
        <strain evidence="5">DSM 10349</strain>
    </source>
</reference>
<sequence length="301" mass="33479">MNILITGGTGFVGKNLVKHLSGLNHRLYLVTRGGYKGAGEVIPLPAETELFSPQVISGIDAIVNLAGHNISAGRWSPQVKEEILNSRLRLTRQLVQSIERNKQQQLPYPGTLINASAVGYYGTHAHTSFHEASPNGQGFLALVCKQWEQEAQRLEEMGVRLVILRLGLVLGPGGALEKMALPYRFCLGGYLGDGKQWCSWIHQQDVIQVIAEALQTTDYQGVYNLCSPQPVTMSELATAIANTLHKKSWTRMPAFFTRLLLGEMAEELLLNGQRVLPQRLQERKYRFQYPDIQSAVEKALT</sequence>
<dbReference type="InterPro" id="IPR001509">
    <property type="entry name" value="Epimerase_deHydtase"/>
</dbReference>
<organism evidence="4 5">
    <name type="scientific">Desulforamulus aeronauticus DSM 10349</name>
    <dbReference type="NCBI Taxonomy" id="1121421"/>
    <lineage>
        <taxon>Bacteria</taxon>
        <taxon>Bacillati</taxon>
        <taxon>Bacillota</taxon>
        <taxon>Clostridia</taxon>
        <taxon>Eubacteriales</taxon>
        <taxon>Peptococcaceae</taxon>
        <taxon>Desulforamulus</taxon>
    </lineage>
</organism>
<dbReference type="InterPro" id="IPR010099">
    <property type="entry name" value="SDR39U1"/>
</dbReference>
<dbReference type="Gene3D" id="3.40.50.720">
    <property type="entry name" value="NAD(P)-binding Rossmann-like Domain"/>
    <property type="match status" value="1"/>
</dbReference>
<protein>
    <recommendedName>
        <fullName evidence="6">TIGR01777 family protein</fullName>
    </recommendedName>
</protein>